<organism evidence="11 12">
    <name type="scientific">Pestalotiopsis fici (strain W106-1 / CGMCC3.15140)</name>
    <dbReference type="NCBI Taxonomy" id="1229662"/>
    <lineage>
        <taxon>Eukaryota</taxon>
        <taxon>Fungi</taxon>
        <taxon>Dikarya</taxon>
        <taxon>Ascomycota</taxon>
        <taxon>Pezizomycotina</taxon>
        <taxon>Sordariomycetes</taxon>
        <taxon>Xylariomycetidae</taxon>
        <taxon>Amphisphaeriales</taxon>
        <taxon>Sporocadaceae</taxon>
        <taxon>Pestalotiopsis</taxon>
    </lineage>
</organism>
<evidence type="ECO:0000259" key="10">
    <source>
        <dbReference type="PROSITE" id="PS51382"/>
    </source>
</evidence>
<comment type="similarity">
    <text evidence="2">Belongs to the SYG1 (TC 2.A.94) family.</text>
</comment>
<keyword evidence="6" id="KW-0175">Coiled coil</keyword>
<keyword evidence="12" id="KW-1185">Reference proteome</keyword>
<feature type="domain" description="SPX" evidence="10">
    <location>
        <begin position="1"/>
        <end position="442"/>
    </location>
</feature>
<evidence type="ECO:0008006" key="13">
    <source>
        <dbReference type="Google" id="ProtNLM"/>
    </source>
</evidence>
<dbReference type="PROSITE" id="PS51382">
    <property type="entry name" value="SPX"/>
    <property type="match status" value="1"/>
</dbReference>
<dbReference type="eggNOG" id="KOG1162">
    <property type="taxonomic scope" value="Eukaryota"/>
</dbReference>
<dbReference type="OrthoDB" id="9970435at2759"/>
<feature type="transmembrane region" description="Helical" evidence="8">
    <location>
        <begin position="735"/>
        <end position="754"/>
    </location>
</feature>
<dbReference type="PROSITE" id="PS51380">
    <property type="entry name" value="EXS"/>
    <property type="match status" value="1"/>
</dbReference>
<evidence type="ECO:0000256" key="8">
    <source>
        <dbReference type="SAM" id="Phobius"/>
    </source>
</evidence>
<keyword evidence="3 8" id="KW-0812">Transmembrane</keyword>
<comment type="subcellular location">
    <subcellularLocation>
        <location evidence="1">Membrane</location>
        <topology evidence="1">Multi-pass membrane protein</topology>
    </subcellularLocation>
</comment>
<dbReference type="STRING" id="1229662.W3WTN8"/>
<keyword evidence="5 8" id="KW-0472">Membrane</keyword>
<dbReference type="InterPro" id="IPR004342">
    <property type="entry name" value="EXS_C"/>
</dbReference>
<evidence type="ECO:0000256" key="5">
    <source>
        <dbReference type="ARBA" id="ARBA00023136"/>
    </source>
</evidence>
<keyword evidence="4 8" id="KW-1133">Transmembrane helix</keyword>
<sequence length="1028" mass="117507">MKFAKELEADLVPEWRIKYLNYKAGKKYVKAVSRAINKANAPPHLTKKADLPPHSTPSYGGTFSTPSRHNGGHQATASSGANSLGPGQTPTGRGKTVGGSDRTRDPTTAQSEPTSIPLRPERMSLTRSPGNEGNYGSFVPTPPGPASPLTTVGSRQTFELPAPAMRPESNMSEHHLPEPADTSSRTLGRSLMKRSSTMLPLGNHETGNSVTLPRQRLIRADSSSSRLRRIFSYGQGPAHPESIKLDQGSQALDAVRQREKEFFEFLDGELEKVETFYKQKEEQAGQRLAILRNQLHEMRDRRAAELAEVRRQQEVENGFSNNQNHDQENSDKPQNRKTPNGWMDPIRAKILPPGPNSKALLKMAQTPNVGPMLRPDQRDYEIRRREVPYRSAKRKLKLALQEFYRGLELLKSYTLLNRTAFRKLNKKYDKAVNARPPYRFMNEKVNKSWFVTSEALDGHIKAVEDLYARYFEKGNHKIAAGKLRRLTRKPRDESGSTFLTGIFLGTGGVFAVQGLIYGAELLFDEDPVVREQTSYLMQIYGGYFLMMYLFALFCLDCSLWTTYKVNYPFIFEFDPRHQLDWRQLAEFPSFCLLLFGLFMWLNFTRYGSPSMYLYYPIILIFLTVLLIFLPFPILAHRSRKWFAYSHWRLLLAGYYPVEFRDFFLGDMYCSLTYAVCNVELFFCLYAHYWDDPDQCNSSHSRLLGFFSALPPIWRAFQCVRRYSDTRNKFPHLVNCGKYIMTIMAAVTLSLYRIQDHTTTLALFVTFSCVNSIYCSIWDLFMDFSFLQPDSRHRFLRDILAIKQRWLYYAIMIIDPILRFAWIFYAIFTHDKQHNSIASFLIGFAEVTRRGMWALFRVENEHCSNVSQYKASRDVPLPYKLDLEPLVERPSEEAPRPRSSQEALATGLDVGAAGRSARAGDQVAASGSSPAPDAMESGLRKRRASDVLRSGGGTIRKIMANAHRQDFEKKRRAPEPPKEHDQDLGDDGPSDDDDEDIEDDDDDSSAFEERMEIRRAEHLVRGPNSEGEP</sequence>
<dbReference type="Proteomes" id="UP000030651">
    <property type="component" value="Unassembled WGS sequence"/>
</dbReference>
<dbReference type="AlphaFoldDB" id="W3WTN8"/>
<feature type="compositionally biased region" description="Basic and acidic residues" evidence="7">
    <location>
        <begin position="325"/>
        <end position="334"/>
    </location>
</feature>
<feature type="compositionally biased region" description="Polar residues" evidence="7">
    <location>
        <begin position="56"/>
        <end position="91"/>
    </location>
</feature>
<dbReference type="GO" id="GO:0005794">
    <property type="term" value="C:Golgi apparatus"/>
    <property type="evidence" value="ECO:0007669"/>
    <property type="project" value="TreeGrafter"/>
</dbReference>
<feature type="region of interest" description="Disordered" evidence="7">
    <location>
        <begin position="314"/>
        <end position="342"/>
    </location>
</feature>
<evidence type="ECO:0000313" key="11">
    <source>
        <dbReference type="EMBL" id="ETS77205.1"/>
    </source>
</evidence>
<feature type="compositionally biased region" description="Basic and acidic residues" evidence="7">
    <location>
        <begin position="1006"/>
        <end position="1019"/>
    </location>
</feature>
<dbReference type="CDD" id="cd14475">
    <property type="entry name" value="SPX_SYG1_like"/>
    <property type="match status" value="1"/>
</dbReference>
<evidence type="ECO:0000256" key="4">
    <source>
        <dbReference type="ARBA" id="ARBA00022989"/>
    </source>
</evidence>
<dbReference type="RefSeq" id="XP_007837851.1">
    <property type="nucleotide sequence ID" value="XM_007839660.1"/>
</dbReference>
<evidence type="ECO:0000256" key="6">
    <source>
        <dbReference type="SAM" id="Coils"/>
    </source>
</evidence>
<feature type="transmembrane region" description="Helical" evidence="8">
    <location>
        <begin position="760"/>
        <end position="785"/>
    </location>
</feature>
<feature type="transmembrane region" description="Helical" evidence="8">
    <location>
        <begin position="805"/>
        <end position="827"/>
    </location>
</feature>
<dbReference type="OMA" id="GDMYCSL"/>
<dbReference type="Pfam" id="PF03105">
    <property type="entry name" value="SPX"/>
    <property type="match status" value="1"/>
</dbReference>
<feature type="compositionally biased region" description="Acidic residues" evidence="7">
    <location>
        <begin position="983"/>
        <end position="1005"/>
    </location>
</feature>
<dbReference type="InParanoid" id="W3WTN8"/>
<gene>
    <name evidence="11" type="ORF">PFICI_11079</name>
</gene>
<feature type="region of interest" description="Disordered" evidence="7">
    <location>
        <begin position="40"/>
        <end position="149"/>
    </location>
</feature>
<feature type="domain" description="EXS" evidence="9">
    <location>
        <begin position="694"/>
        <end position="888"/>
    </location>
</feature>
<proteinExistence type="inferred from homology"/>
<evidence type="ECO:0000256" key="7">
    <source>
        <dbReference type="SAM" id="MobiDB-lite"/>
    </source>
</evidence>
<dbReference type="GeneID" id="19276092"/>
<accession>W3WTN8</accession>
<feature type="transmembrane region" description="Helical" evidence="8">
    <location>
        <begin position="613"/>
        <end position="635"/>
    </location>
</feature>
<evidence type="ECO:0000256" key="3">
    <source>
        <dbReference type="ARBA" id="ARBA00022692"/>
    </source>
</evidence>
<evidence type="ECO:0000313" key="12">
    <source>
        <dbReference type="Proteomes" id="UP000030651"/>
    </source>
</evidence>
<evidence type="ECO:0000256" key="2">
    <source>
        <dbReference type="ARBA" id="ARBA00009665"/>
    </source>
</evidence>
<dbReference type="InterPro" id="IPR004331">
    <property type="entry name" value="SPX_dom"/>
</dbReference>
<dbReference type="GO" id="GO:0006817">
    <property type="term" value="P:phosphate ion transport"/>
    <property type="evidence" value="ECO:0007669"/>
    <property type="project" value="TreeGrafter"/>
</dbReference>
<dbReference type="PANTHER" id="PTHR10783">
    <property type="entry name" value="XENOTROPIC AND POLYTROPIC RETROVIRUS RECEPTOR 1-RELATED"/>
    <property type="match status" value="1"/>
</dbReference>
<feature type="transmembrane region" description="Helical" evidence="8">
    <location>
        <begin position="539"/>
        <end position="563"/>
    </location>
</feature>
<dbReference type="GO" id="GO:0000822">
    <property type="term" value="F:inositol hexakisphosphate binding"/>
    <property type="evidence" value="ECO:0007669"/>
    <property type="project" value="TreeGrafter"/>
</dbReference>
<feature type="compositionally biased region" description="Basic and acidic residues" evidence="7">
    <location>
        <begin position="962"/>
        <end position="982"/>
    </location>
</feature>
<dbReference type="PANTHER" id="PTHR10783:SF103">
    <property type="entry name" value="SOLUTE CARRIER FAMILY 53 MEMBER 1"/>
    <property type="match status" value="1"/>
</dbReference>
<reference evidence="12" key="1">
    <citation type="journal article" date="2015" name="BMC Genomics">
        <title>Genomic and transcriptomic analysis of the endophytic fungus Pestalotiopsis fici reveals its lifestyle and high potential for synthesis of natural products.</title>
        <authorList>
            <person name="Wang X."/>
            <person name="Zhang X."/>
            <person name="Liu L."/>
            <person name="Xiang M."/>
            <person name="Wang W."/>
            <person name="Sun X."/>
            <person name="Che Y."/>
            <person name="Guo L."/>
            <person name="Liu G."/>
            <person name="Guo L."/>
            <person name="Wang C."/>
            <person name="Yin W.B."/>
            <person name="Stadler M."/>
            <person name="Zhang X."/>
            <person name="Liu X."/>
        </authorList>
    </citation>
    <scope>NUCLEOTIDE SEQUENCE [LARGE SCALE GENOMIC DNA]</scope>
    <source>
        <strain evidence="12">W106-1 / CGMCC3.15140</strain>
    </source>
</reference>
<feature type="coiled-coil region" evidence="6">
    <location>
        <begin position="281"/>
        <end position="308"/>
    </location>
</feature>
<name>W3WTN8_PESFW</name>
<feature type="transmembrane region" description="Helical" evidence="8">
    <location>
        <begin position="498"/>
        <end position="519"/>
    </location>
</feature>
<dbReference type="GO" id="GO:0005886">
    <property type="term" value="C:plasma membrane"/>
    <property type="evidence" value="ECO:0007669"/>
    <property type="project" value="TreeGrafter"/>
</dbReference>
<dbReference type="Pfam" id="PF03124">
    <property type="entry name" value="EXS"/>
    <property type="match status" value="1"/>
</dbReference>
<protein>
    <recommendedName>
        <fullName evidence="13">EXS domain-containing protein</fullName>
    </recommendedName>
</protein>
<feature type="region of interest" description="Disordered" evidence="7">
    <location>
        <begin position="166"/>
        <end position="185"/>
    </location>
</feature>
<dbReference type="EMBL" id="KI912116">
    <property type="protein sequence ID" value="ETS77205.1"/>
    <property type="molecule type" value="Genomic_DNA"/>
</dbReference>
<feature type="transmembrane region" description="Helical" evidence="8">
    <location>
        <begin position="584"/>
        <end position="601"/>
    </location>
</feature>
<dbReference type="HOGENOM" id="CLU_006116_1_0_1"/>
<feature type="region of interest" description="Disordered" evidence="7">
    <location>
        <begin position="911"/>
        <end position="1028"/>
    </location>
</feature>
<dbReference type="KEGG" id="pfy:PFICI_11079"/>
<evidence type="ECO:0000259" key="9">
    <source>
        <dbReference type="PROSITE" id="PS51380"/>
    </source>
</evidence>
<dbReference type="GO" id="GO:0016036">
    <property type="term" value="P:cellular response to phosphate starvation"/>
    <property type="evidence" value="ECO:0007669"/>
    <property type="project" value="TreeGrafter"/>
</dbReference>
<evidence type="ECO:0000256" key="1">
    <source>
        <dbReference type="ARBA" id="ARBA00004141"/>
    </source>
</evidence>